<protein>
    <submittedName>
        <fullName evidence="2">Glycosyltransferase</fullName>
    </submittedName>
</protein>
<reference evidence="2 3" key="1">
    <citation type="submission" date="2020-10" db="EMBL/GenBank/DDBJ databases">
        <title>Ca. Dormibacterota MAGs.</title>
        <authorList>
            <person name="Montgomery K."/>
        </authorList>
    </citation>
    <scope>NUCLEOTIDE SEQUENCE [LARGE SCALE GENOMIC DNA]</scope>
    <source>
        <strain evidence="2">SC8811_S16_3</strain>
    </source>
</reference>
<dbReference type="SUPFAM" id="SSF53448">
    <property type="entry name" value="Nucleotide-diphospho-sugar transferases"/>
    <property type="match status" value="1"/>
</dbReference>
<comment type="caution">
    <text evidence="2">The sequence shown here is derived from an EMBL/GenBank/DDBJ whole genome shotgun (WGS) entry which is preliminary data.</text>
</comment>
<dbReference type="GO" id="GO:0006487">
    <property type="term" value="P:protein N-linked glycosylation"/>
    <property type="evidence" value="ECO:0007669"/>
    <property type="project" value="TreeGrafter"/>
</dbReference>
<proteinExistence type="predicted"/>
<evidence type="ECO:0000313" key="3">
    <source>
        <dbReference type="Proteomes" id="UP000620075"/>
    </source>
</evidence>
<name>A0A934KEY3_9BACT</name>
<dbReference type="EMBL" id="JAEKNQ010000056">
    <property type="protein sequence ID" value="MBJ7604304.1"/>
    <property type="molecule type" value="Genomic_DNA"/>
</dbReference>
<accession>A0A934KEY3</accession>
<gene>
    <name evidence="2" type="ORF">JF888_14140</name>
</gene>
<dbReference type="InterPro" id="IPR029044">
    <property type="entry name" value="Nucleotide-diphossugar_trans"/>
</dbReference>
<dbReference type="Proteomes" id="UP000620075">
    <property type="component" value="Unassembled WGS sequence"/>
</dbReference>
<sequence>MRRLPTSVAGVARWLLERGRPFEIILVDDGSSDGTGALLQQLAREYPQVRAKTLPRNRGKGRASAEGVDISRGSLVLLFDADASMPIEELPKLEGAIAAGADIAIASRAVLGAREIDQPFHRRLLGKAFNRLVRVTLLPGLRDTQCGFKLFRGEAARYLFSQLEIDRFAFDVEILLRARRSGRRVSEVGVRWLNSDASSVSPLRDGGRMVWDLARLRVGSVGRS</sequence>
<organism evidence="2 3">
    <name type="scientific">Candidatus Dormiibacter inghamiae</name>
    <dbReference type="NCBI Taxonomy" id="3127013"/>
    <lineage>
        <taxon>Bacteria</taxon>
        <taxon>Bacillati</taxon>
        <taxon>Candidatus Dormiibacterota</taxon>
        <taxon>Candidatus Dormibacteria</taxon>
        <taxon>Candidatus Dormibacterales</taxon>
        <taxon>Candidatus Dormibacteraceae</taxon>
        <taxon>Candidatus Dormiibacter</taxon>
    </lineage>
</organism>
<dbReference type="PANTHER" id="PTHR10859">
    <property type="entry name" value="GLYCOSYL TRANSFERASE"/>
    <property type="match status" value="1"/>
</dbReference>
<feature type="domain" description="Glycosyltransferase 2-like" evidence="1">
    <location>
        <begin position="14"/>
        <end position="157"/>
    </location>
</feature>
<dbReference type="AlphaFoldDB" id="A0A934KEY3"/>
<dbReference type="Pfam" id="PF00535">
    <property type="entry name" value="Glycos_transf_2"/>
    <property type="match status" value="1"/>
</dbReference>
<dbReference type="InterPro" id="IPR001173">
    <property type="entry name" value="Glyco_trans_2-like"/>
</dbReference>
<dbReference type="PANTHER" id="PTHR10859:SF91">
    <property type="entry name" value="DOLICHYL-PHOSPHATE BETA-GLUCOSYLTRANSFERASE"/>
    <property type="match status" value="1"/>
</dbReference>
<dbReference type="Gene3D" id="3.90.550.10">
    <property type="entry name" value="Spore Coat Polysaccharide Biosynthesis Protein SpsA, Chain A"/>
    <property type="match status" value="1"/>
</dbReference>
<evidence type="ECO:0000259" key="1">
    <source>
        <dbReference type="Pfam" id="PF00535"/>
    </source>
</evidence>
<evidence type="ECO:0000313" key="2">
    <source>
        <dbReference type="EMBL" id="MBJ7604304.1"/>
    </source>
</evidence>